<protein>
    <submittedName>
        <fullName evidence="1">Uncharacterized protein</fullName>
    </submittedName>
</protein>
<dbReference type="AlphaFoldDB" id="A0A2M4DEJ2"/>
<proteinExistence type="predicted"/>
<organism evidence="1">
    <name type="scientific">Anopheles darlingi</name>
    <name type="common">Mosquito</name>
    <dbReference type="NCBI Taxonomy" id="43151"/>
    <lineage>
        <taxon>Eukaryota</taxon>
        <taxon>Metazoa</taxon>
        <taxon>Ecdysozoa</taxon>
        <taxon>Arthropoda</taxon>
        <taxon>Hexapoda</taxon>
        <taxon>Insecta</taxon>
        <taxon>Pterygota</taxon>
        <taxon>Neoptera</taxon>
        <taxon>Endopterygota</taxon>
        <taxon>Diptera</taxon>
        <taxon>Nematocera</taxon>
        <taxon>Culicoidea</taxon>
        <taxon>Culicidae</taxon>
        <taxon>Anophelinae</taxon>
        <taxon>Anopheles</taxon>
    </lineage>
</organism>
<accession>A0A2M4DEJ2</accession>
<evidence type="ECO:0000313" key="1">
    <source>
        <dbReference type="EMBL" id="MBW75973.1"/>
    </source>
</evidence>
<reference evidence="1" key="1">
    <citation type="submission" date="2018-01" db="EMBL/GenBank/DDBJ databases">
        <title>An insight into the sialome of Amazonian anophelines.</title>
        <authorList>
            <person name="Ribeiro J.M."/>
            <person name="Scarpassa V."/>
            <person name="Calvo E."/>
        </authorList>
    </citation>
    <scope>NUCLEOTIDE SEQUENCE</scope>
</reference>
<name>A0A2M4DEJ2_ANODA</name>
<dbReference type="EMBL" id="GGFL01011795">
    <property type="protein sequence ID" value="MBW75973.1"/>
    <property type="molecule type" value="Transcribed_RNA"/>
</dbReference>
<sequence length="71" mass="7245">MMFFRNEGGLPMPGLSPFAVSVVALSAAAVVVLAATVVVSSLPPSGTGTPSTPAYANNPSKSKTARYFMIL</sequence>